<dbReference type="FunFam" id="3.40.50.720:FF:000084">
    <property type="entry name" value="Short-chain dehydrogenase reductase"/>
    <property type="match status" value="1"/>
</dbReference>
<dbReference type="AlphaFoldDB" id="V4HQ67"/>
<keyword evidence="4" id="KW-1185">Reference proteome</keyword>
<dbReference type="PANTHER" id="PTHR24321">
    <property type="entry name" value="DEHYDROGENASES, SHORT CHAIN"/>
    <property type="match status" value="1"/>
</dbReference>
<dbReference type="SUPFAM" id="SSF51735">
    <property type="entry name" value="NAD(P)-binding Rossmann-fold domains"/>
    <property type="match status" value="1"/>
</dbReference>
<dbReference type="PANTHER" id="PTHR24321:SF11">
    <property type="entry name" value="BLR0893 PROTEIN"/>
    <property type="match status" value="1"/>
</dbReference>
<evidence type="ECO:0000256" key="1">
    <source>
        <dbReference type="ARBA" id="ARBA00006484"/>
    </source>
</evidence>
<dbReference type="Proteomes" id="UP000017840">
    <property type="component" value="Unassembled WGS sequence"/>
</dbReference>
<dbReference type="EMBL" id="ASGZ01000002">
    <property type="protein sequence ID" value="ESP90059.1"/>
    <property type="molecule type" value="Genomic_DNA"/>
</dbReference>
<dbReference type="OrthoDB" id="7442at2157"/>
<comment type="caution">
    <text evidence="3">The sequence shown here is derived from an EMBL/GenBank/DDBJ whole genome shotgun (WGS) entry which is preliminary data.</text>
</comment>
<proteinExistence type="inferred from homology"/>
<evidence type="ECO:0000313" key="3">
    <source>
        <dbReference type="EMBL" id="ESP90059.1"/>
    </source>
</evidence>
<gene>
    <name evidence="3" type="ORF">K933_00812</name>
</gene>
<name>V4HQ67_9EURY</name>
<dbReference type="InterPro" id="IPR020904">
    <property type="entry name" value="Sc_DH/Rdtase_CS"/>
</dbReference>
<accession>V4HQ67</accession>
<evidence type="ECO:0000313" key="4">
    <source>
        <dbReference type="Proteomes" id="UP000017840"/>
    </source>
</evidence>
<keyword evidence="2" id="KW-0560">Oxidoreductase</keyword>
<dbReference type="PRINTS" id="PR00080">
    <property type="entry name" value="SDRFAMILY"/>
</dbReference>
<evidence type="ECO:0000256" key="2">
    <source>
        <dbReference type="ARBA" id="ARBA00023002"/>
    </source>
</evidence>
<protein>
    <submittedName>
        <fullName evidence="3">Short-chain dehydrogenase/reductase SDR</fullName>
    </submittedName>
</protein>
<dbReference type="Pfam" id="PF13561">
    <property type="entry name" value="adh_short_C2"/>
    <property type="match status" value="1"/>
</dbReference>
<dbReference type="RefSeq" id="WP_023392763.1">
    <property type="nucleotide sequence ID" value="NZ_ASGZ01000002.1"/>
</dbReference>
<dbReference type="InterPro" id="IPR036291">
    <property type="entry name" value="NAD(P)-bd_dom_sf"/>
</dbReference>
<dbReference type="PROSITE" id="PS00061">
    <property type="entry name" value="ADH_SHORT"/>
    <property type="match status" value="1"/>
</dbReference>
<dbReference type="PATRIC" id="fig|1324957.4.peg.170"/>
<reference evidence="3 4" key="1">
    <citation type="journal article" date="2013" name="Genome Announc.">
        <title>Draft Genome Sequence of 'Candidatus Halobonum tyrrellensis' Strain G22, Isolated from the Hypersaline Waters of Lake Tyrrell, Australia.</title>
        <authorList>
            <person name="Ugalde J.A."/>
            <person name="Narasingarao P."/>
            <person name="Kuo S."/>
            <person name="Podell S."/>
            <person name="Allen E.E."/>
        </authorList>
    </citation>
    <scope>NUCLEOTIDE SEQUENCE [LARGE SCALE GENOMIC DNA]</scope>
    <source>
        <strain evidence="3 4">G22</strain>
    </source>
</reference>
<dbReference type="STRING" id="1324957.K933_00812"/>
<dbReference type="InterPro" id="IPR002347">
    <property type="entry name" value="SDR_fam"/>
</dbReference>
<dbReference type="NCBIfam" id="NF005559">
    <property type="entry name" value="PRK07231.1"/>
    <property type="match status" value="1"/>
</dbReference>
<dbReference type="GO" id="GO:0016491">
    <property type="term" value="F:oxidoreductase activity"/>
    <property type="evidence" value="ECO:0007669"/>
    <property type="project" value="UniProtKB-KW"/>
</dbReference>
<dbReference type="Gene3D" id="3.40.50.720">
    <property type="entry name" value="NAD(P)-binding Rossmann-like Domain"/>
    <property type="match status" value="1"/>
</dbReference>
<dbReference type="PRINTS" id="PR00081">
    <property type="entry name" value="GDHRDH"/>
</dbReference>
<dbReference type="NCBIfam" id="NF004818">
    <property type="entry name" value="PRK06172.1"/>
    <property type="match status" value="1"/>
</dbReference>
<sequence length="252" mass="25385">MVSGLDSKTAVVTGGGSGIGRATAERFAAAGANVVVADVDADGGAETVDAVEDAGGSATFVETDVSDAASVEAMVATAVDEYGSLDVAHNNAGIEGDDAPLAEQSEENWDRVVDINLKGVWLCLKHELAEMAANGGGAVVNTASIAGLAAAGAVPYVASKHGVVGLTRVAANQYAEAGVRVNAVCPGVIDTPMVARASEESPEEIEGFVGMQPMGRMGRPEEVANAVVWLASEEASFVTGNAFPVDGGYMTL</sequence>
<dbReference type="eggNOG" id="arCOG01259">
    <property type="taxonomic scope" value="Archaea"/>
</dbReference>
<organism evidence="3 4">
    <name type="scientific">Candidatus Halobonum tyrrellensis G22</name>
    <dbReference type="NCBI Taxonomy" id="1324957"/>
    <lineage>
        <taxon>Archaea</taxon>
        <taxon>Methanobacteriati</taxon>
        <taxon>Methanobacteriota</taxon>
        <taxon>Stenosarchaea group</taxon>
        <taxon>Halobacteria</taxon>
        <taxon>Halobacteriales</taxon>
        <taxon>Haloferacaceae</taxon>
        <taxon>Candidatus Halobonum</taxon>
    </lineage>
</organism>
<comment type="similarity">
    <text evidence="1">Belongs to the short-chain dehydrogenases/reductases (SDR) family.</text>
</comment>